<organism evidence="1">
    <name type="scientific">Anguilla anguilla</name>
    <name type="common">European freshwater eel</name>
    <name type="synonym">Muraena anguilla</name>
    <dbReference type="NCBI Taxonomy" id="7936"/>
    <lineage>
        <taxon>Eukaryota</taxon>
        <taxon>Metazoa</taxon>
        <taxon>Chordata</taxon>
        <taxon>Craniata</taxon>
        <taxon>Vertebrata</taxon>
        <taxon>Euteleostomi</taxon>
        <taxon>Actinopterygii</taxon>
        <taxon>Neopterygii</taxon>
        <taxon>Teleostei</taxon>
        <taxon>Anguilliformes</taxon>
        <taxon>Anguillidae</taxon>
        <taxon>Anguilla</taxon>
    </lineage>
</organism>
<dbReference type="EMBL" id="GBXM01061119">
    <property type="protein sequence ID" value="JAH47458.1"/>
    <property type="molecule type" value="Transcribed_RNA"/>
</dbReference>
<reference evidence="1" key="2">
    <citation type="journal article" date="2015" name="Fish Shellfish Immunol.">
        <title>Early steps in the European eel (Anguilla anguilla)-Vibrio vulnificus interaction in the gills: Role of the RtxA13 toxin.</title>
        <authorList>
            <person name="Callol A."/>
            <person name="Pajuelo D."/>
            <person name="Ebbesson L."/>
            <person name="Teles M."/>
            <person name="MacKenzie S."/>
            <person name="Amaro C."/>
        </authorList>
    </citation>
    <scope>NUCLEOTIDE SEQUENCE</scope>
</reference>
<proteinExistence type="predicted"/>
<dbReference type="AlphaFoldDB" id="A0A0E9T485"/>
<name>A0A0E9T485_ANGAN</name>
<sequence length="20" mass="2355">MCIYDLHHNLNKAHDNVLGF</sequence>
<accession>A0A0E9T485</accession>
<evidence type="ECO:0000313" key="1">
    <source>
        <dbReference type="EMBL" id="JAH47458.1"/>
    </source>
</evidence>
<protein>
    <submittedName>
        <fullName evidence="1">Uncharacterized protein</fullName>
    </submittedName>
</protein>
<reference evidence="1" key="1">
    <citation type="submission" date="2014-11" db="EMBL/GenBank/DDBJ databases">
        <authorList>
            <person name="Amaro Gonzalez C."/>
        </authorList>
    </citation>
    <scope>NUCLEOTIDE SEQUENCE</scope>
</reference>